<dbReference type="Proteomes" id="UP000003586">
    <property type="component" value="Chromosome"/>
</dbReference>
<sequence length="301" mass="33729">MKFYLFFFCMVLFVSCGLQKQMTATRNASTTTKKMVREESAALDTIQRMLQGKTENLAVDSIVNSAIQTILGKLNSRLNSAQQLALLLDATAADKARFRKETPDILTKLIVLDSFNAARKRREEVYTMLKESVSTAKYRMYHLAAFFDPGVYKIPPAAIGTIATQFAPVIDSIAQLSNKYAGIAREARIVFVGYSDDTPVLESGPLYKELSGILNKENPTQEELNQILSDLRAKEMVRNIKLVINARSSKFENFNSLTLGYMGYGKGEAYPSTTITDYKPTDERRRIVLSYWIVLPLASAL</sequence>
<proteinExistence type="predicted"/>
<dbReference type="OrthoDB" id="642521at2"/>
<dbReference type="EMBL" id="CP007035">
    <property type="protein sequence ID" value="AHF17787.1"/>
    <property type="molecule type" value="Genomic_DNA"/>
</dbReference>
<accession>W0F465</accession>
<feature type="chain" id="PRO_5004788599" description="Lipoprotein" evidence="1">
    <location>
        <begin position="21"/>
        <end position="301"/>
    </location>
</feature>
<evidence type="ECO:0000256" key="1">
    <source>
        <dbReference type="SAM" id="SignalP"/>
    </source>
</evidence>
<organism evidence="2 3">
    <name type="scientific">Niabella soli DSM 19437</name>
    <dbReference type="NCBI Taxonomy" id="929713"/>
    <lineage>
        <taxon>Bacteria</taxon>
        <taxon>Pseudomonadati</taxon>
        <taxon>Bacteroidota</taxon>
        <taxon>Chitinophagia</taxon>
        <taxon>Chitinophagales</taxon>
        <taxon>Chitinophagaceae</taxon>
        <taxon>Niabella</taxon>
    </lineage>
</organism>
<gene>
    <name evidence="2" type="ORF">NIASO_14240</name>
</gene>
<dbReference type="HOGENOM" id="CLU_923867_0_0_10"/>
<evidence type="ECO:0008006" key="4">
    <source>
        <dbReference type="Google" id="ProtNLM"/>
    </source>
</evidence>
<dbReference type="STRING" id="929713.NIASO_14240"/>
<dbReference type="PROSITE" id="PS51257">
    <property type="entry name" value="PROKAR_LIPOPROTEIN"/>
    <property type="match status" value="1"/>
</dbReference>
<keyword evidence="3" id="KW-1185">Reference proteome</keyword>
<keyword evidence="1" id="KW-0732">Signal</keyword>
<dbReference type="RefSeq" id="WP_008586537.1">
    <property type="nucleotide sequence ID" value="NZ_CP007035.1"/>
</dbReference>
<dbReference type="AlphaFoldDB" id="W0F465"/>
<feature type="signal peptide" evidence="1">
    <location>
        <begin position="1"/>
        <end position="20"/>
    </location>
</feature>
<dbReference type="eggNOG" id="COG2885">
    <property type="taxonomic scope" value="Bacteria"/>
</dbReference>
<name>W0F465_9BACT</name>
<evidence type="ECO:0000313" key="2">
    <source>
        <dbReference type="EMBL" id="AHF17787.1"/>
    </source>
</evidence>
<protein>
    <recommendedName>
        <fullName evidence="4">Lipoprotein</fullName>
    </recommendedName>
</protein>
<dbReference type="KEGG" id="nso:NIASO_14240"/>
<evidence type="ECO:0000313" key="3">
    <source>
        <dbReference type="Proteomes" id="UP000003586"/>
    </source>
</evidence>
<reference evidence="2 3" key="1">
    <citation type="submission" date="2013-12" db="EMBL/GenBank/DDBJ databases">
        <authorList>
            <consortium name="DOE Joint Genome Institute"/>
            <person name="Eisen J."/>
            <person name="Huntemann M."/>
            <person name="Han J."/>
            <person name="Chen A."/>
            <person name="Kyrpides N."/>
            <person name="Mavromatis K."/>
            <person name="Markowitz V."/>
            <person name="Palaniappan K."/>
            <person name="Ivanova N."/>
            <person name="Schaumberg A."/>
            <person name="Pati A."/>
            <person name="Liolios K."/>
            <person name="Nordberg H.P."/>
            <person name="Cantor M.N."/>
            <person name="Hua S.X."/>
            <person name="Woyke T."/>
        </authorList>
    </citation>
    <scope>NUCLEOTIDE SEQUENCE [LARGE SCALE GENOMIC DNA]</scope>
    <source>
        <strain evidence="3">DSM 19437</strain>
    </source>
</reference>